<dbReference type="Proteomes" id="UP001362999">
    <property type="component" value="Unassembled WGS sequence"/>
</dbReference>
<protein>
    <submittedName>
        <fullName evidence="1">Uncharacterized protein</fullName>
    </submittedName>
</protein>
<organism evidence="1 2">
    <name type="scientific">Favolaschia claudopus</name>
    <dbReference type="NCBI Taxonomy" id="2862362"/>
    <lineage>
        <taxon>Eukaryota</taxon>
        <taxon>Fungi</taxon>
        <taxon>Dikarya</taxon>
        <taxon>Basidiomycota</taxon>
        <taxon>Agaricomycotina</taxon>
        <taxon>Agaricomycetes</taxon>
        <taxon>Agaricomycetidae</taxon>
        <taxon>Agaricales</taxon>
        <taxon>Marasmiineae</taxon>
        <taxon>Mycenaceae</taxon>
        <taxon>Favolaschia</taxon>
    </lineage>
</organism>
<gene>
    <name evidence="1" type="ORF">R3P38DRAFT_3222080</name>
</gene>
<name>A0AAV9ZZ42_9AGAR</name>
<evidence type="ECO:0000313" key="2">
    <source>
        <dbReference type="Proteomes" id="UP001362999"/>
    </source>
</evidence>
<comment type="caution">
    <text evidence="1">The sequence shown here is derived from an EMBL/GenBank/DDBJ whole genome shotgun (WGS) entry which is preliminary data.</text>
</comment>
<dbReference type="AlphaFoldDB" id="A0AAV9ZZ42"/>
<keyword evidence="2" id="KW-1185">Reference proteome</keyword>
<dbReference type="EMBL" id="JAWWNJ010000097">
    <property type="protein sequence ID" value="KAK6996437.1"/>
    <property type="molecule type" value="Genomic_DNA"/>
</dbReference>
<sequence length="490" mass="54555">MAEPDGFIQPFCCNRPKFASKIRNFDDNMPFWQNSQVLEAEIGQRRSFKSVSTTCGLYDGSESLDLARYGKRLRKTRVAWEERMRNLLSPSSIFYSSLVFVLATPSLGDAASPPRWTLGKLYDNQALLRLDTGAGCTPCFHSPNDIPVLPATTTTYYILKEHATSGTLISIRIPSTHSRLTTSRRCPSSWNSNTLPLLEPLHSSIMRLDWERTSFPSLSGPLCACSGHRCPLTVFALDPPLNPMGRTVSTVSFLLHIREGHLRYAHIEDVAVTFPAPPPSPVLLLSSVSSRDILVSFSWLHHPPCWYDPACVHLLVLTTSGSSAIPSFPSHVDLDFDLDLHLRLYLRPPGPPLFPRALLSSLPPARPLSSNLGPLSSPTSYRASTSLPTLRLRVWCLSYKPASLRTFSRLSDTSAFTTTSDKRRFEGRWWMMICGQVRGSEGGEATEVQVVKGATGEDGKGWMWMVRVLPAIPRTFPPPPRDLGVRIDHR</sequence>
<accession>A0AAV9ZZ42</accession>
<evidence type="ECO:0000313" key="1">
    <source>
        <dbReference type="EMBL" id="KAK6996437.1"/>
    </source>
</evidence>
<proteinExistence type="predicted"/>
<reference evidence="1 2" key="1">
    <citation type="journal article" date="2024" name="J Genomics">
        <title>Draft genome sequencing and assembly of Favolaschia claudopus CIRM-BRFM 2984 isolated from oak limbs.</title>
        <authorList>
            <person name="Navarro D."/>
            <person name="Drula E."/>
            <person name="Chaduli D."/>
            <person name="Cazenave R."/>
            <person name="Ahrendt S."/>
            <person name="Wang J."/>
            <person name="Lipzen A."/>
            <person name="Daum C."/>
            <person name="Barry K."/>
            <person name="Grigoriev I.V."/>
            <person name="Favel A."/>
            <person name="Rosso M.N."/>
            <person name="Martin F."/>
        </authorList>
    </citation>
    <scope>NUCLEOTIDE SEQUENCE [LARGE SCALE GENOMIC DNA]</scope>
    <source>
        <strain evidence="1 2">CIRM-BRFM 2984</strain>
    </source>
</reference>